<dbReference type="Pfam" id="PF00728">
    <property type="entry name" value="Glyco_hydro_20"/>
    <property type="match status" value="1"/>
</dbReference>
<feature type="domain" description="Beta-hexosaminidase eukaryotic type N-terminal" evidence="11">
    <location>
        <begin position="65"/>
        <end position="194"/>
    </location>
</feature>
<dbReference type="PANTHER" id="PTHR22600">
    <property type="entry name" value="BETA-HEXOSAMINIDASE"/>
    <property type="match status" value="1"/>
</dbReference>
<dbReference type="Proteomes" id="UP000440578">
    <property type="component" value="Unassembled WGS sequence"/>
</dbReference>
<evidence type="ECO:0000313" key="13">
    <source>
        <dbReference type="Proteomes" id="UP000440578"/>
    </source>
</evidence>
<dbReference type="EMBL" id="VIIS01001802">
    <property type="protein sequence ID" value="KAF0292585.1"/>
    <property type="molecule type" value="Genomic_DNA"/>
</dbReference>
<comment type="caution">
    <text evidence="12">The sequence shown here is derived from an EMBL/GenBank/DDBJ whole genome shotgun (WGS) entry which is preliminary data.</text>
</comment>
<comment type="similarity">
    <text evidence="2 7">Belongs to the glycosyl hydrolase 20 family.</text>
</comment>
<gene>
    <name evidence="12" type="primary">Hexa</name>
    <name evidence="12" type="ORF">FJT64_009399</name>
</gene>
<organism evidence="12 13">
    <name type="scientific">Amphibalanus amphitrite</name>
    <name type="common">Striped barnacle</name>
    <name type="synonym">Balanus amphitrite</name>
    <dbReference type="NCBI Taxonomy" id="1232801"/>
    <lineage>
        <taxon>Eukaryota</taxon>
        <taxon>Metazoa</taxon>
        <taxon>Ecdysozoa</taxon>
        <taxon>Arthropoda</taxon>
        <taxon>Crustacea</taxon>
        <taxon>Multicrustacea</taxon>
        <taxon>Cirripedia</taxon>
        <taxon>Thoracica</taxon>
        <taxon>Thoracicalcarea</taxon>
        <taxon>Balanomorpha</taxon>
        <taxon>Balanoidea</taxon>
        <taxon>Balanidae</taxon>
        <taxon>Amphibalaninae</taxon>
        <taxon>Amphibalanus</taxon>
    </lineage>
</organism>
<keyword evidence="6 7" id="KW-0326">Glycosidase</keyword>
<evidence type="ECO:0000256" key="3">
    <source>
        <dbReference type="ARBA" id="ARBA00022729"/>
    </source>
</evidence>
<evidence type="ECO:0000256" key="4">
    <source>
        <dbReference type="ARBA" id="ARBA00022801"/>
    </source>
</evidence>
<dbReference type="GO" id="GO:0005975">
    <property type="term" value="P:carbohydrate metabolic process"/>
    <property type="evidence" value="ECO:0007669"/>
    <property type="project" value="InterPro"/>
</dbReference>
<accession>A0A6A4VFA1</accession>
<dbReference type="InterPro" id="IPR029019">
    <property type="entry name" value="HEX_eukaryotic_N"/>
</dbReference>
<dbReference type="SUPFAM" id="SSF51445">
    <property type="entry name" value="(Trans)glycosidases"/>
    <property type="match status" value="1"/>
</dbReference>
<dbReference type="EC" id="3.2.1.52" evidence="7"/>
<evidence type="ECO:0000256" key="7">
    <source>
        <dbReference type="PIRNR" id="PIRNR001093"/>
    </source>
</evidence>
<feature type="active site" description="Proton donor" evidence="8">
    <location>
        <position position="372"/>
    </location>
</feature>
<dbReference type="InterPro" id="IPR017853">
    <property type="entry name" value="GH"/>
</dbReference>
<dbReference type="InterPro" id="IPR015883">
    <property type="entry name" value="Glyco_hydro_20_cat"/>
</dbReference>
<dbReference type="SUPFAM" id="SSF55545">
    <property type="entry name" value="beta-N-acetylhexosaminidase-like domain"/>
    <property type="match status" value="1"/>
</dbReference>
<dbReference type="InterPro" id="IPR025705">
    <property type="entry name" value="Beta_hexosaminidase_sua/sub"/>
</dbReference>
<keyword evidence="3" id="KW-0732">Signal</keyword>
<protein>
    <recommendedName>
        <fullName evidence="7">Beta-hexosaminidase</fullName>
        <ecNumber evidence="7">3.2.1.52</ecNumber>
    </recommendedName>
</protein>
<feature type="domain" description="Glycoside hydrolase family 20 catalytic" evidence="10">
    <location>
        <begin position="216"/>
        <end position="535"/>
    </location>
</feature>
<dbReference type="Pfam" id="PF14845">
    <property type="entry name" value="Glycohydro_20b2"/>
    <property type="match status" value="1"/>
</dbReference>
<dbReference type="FunFam" id="3.20.20.80:FF:000063">
    <property type="entry name" value="Beta-hexosaminidase"/>
    <property type="match status" value="1"/>
</dbReference>
<keyword evidence="13" id="KW-1185">Reference proteome</keyword>
<dbReference type="InterPro" id="IPR029018">
    <property type="entry name" value="Hex-like_dom2"/>
</dbReference>
<evidence type="ECO:0000256" key="6">
    <source>
        <dbReference type="ARBA" id="ARBA00023295"/>
    </source>
</evidence>
<keyword evidence="4 7" id="KW-0378">Hydrolase</keyword>
<dbReference type="OrthoDB" id="428480at2759"/>
<dbReference type="PANTHER" id="PTHR22600:SF21">
    <property type="entry name" value="BETA-HEXOSAMINIDASE A"/>
    <property type="match status" value="1"/>
</dbReference>
<dbReference type="PRINTS" id="PR00738">
    <property type="entry name" value="GLHYDRLASE20"/>
</dbReference>
<name>A0A6A4VFA1_AMPAM</name>
<dbReference type="GO" id="GO:0030203">
    <property type="term" value="P:glycosaminoglycan metabolic process"/>
    <property type="evidence" value="ECO:0007669"/>
    <property type="project" value="TreeGrafter"/>
</dbReference>
<dbReference type="AlphaFoldDB" id="A0A6A4VFA1"/>
<feature type="region of interest" description="Disordered" evidence="9">
    <location>
        <begin position="1"/>
        <end position="29"/>
    </location>
</feature>
<evidence type="ECO:0000256" key="5">
    <source>
        <dbReference type="ARBA" id="ARBA00023180"/>
    </source>
</evidence>
<keyword evidence="5" id="KW-0325">Glycoprotein</keyword>
<dbReference type="PIRSF" id="PIRSF001093">
    <property type="entry name" value="B-hxosamndse_ab_euk"/>
    <property type="match status" value="1"/>
</dbReference>
<sequence length="552" mass="61368">MAWRRPGSVRRPDSGTHAIAQHGKQREQPKTRNMLRHWLLTSVAAGLCSCGWAGFPAVEPTQGEPWPAPSDLQLGDTALLIPMPDQLEFRVTGHSCDSLTAAISRYQAIVAGLAAPRPGRRRRPTGTPARRVSAELARVDVNLTTECSVPYPEFGMDESYRLEVASSGATSGLAALTADTLWGVLRGLETLVQLMYANGVGGLYVREASGSDGPRYSHRGILLDTARHFYPVTAIKDMLDVMAINKFNVFHWHIVDDQSFPFVSETFPALAEGGAYAEDMVYSQQQVQDIIEFARLRGIRVIPEFDTPGHTRSWGVGLPGFTTACYGADGQPDGSTGPVDPSNEDVYTMLSIFLTEISERFPDNYIHLGGDEVRFGFDCWLSNPQIVAWMQSLNITTPEEVENVFFQRLLDLVADIPGDVQYVVWQDAVDNNVTVRPDTIVEVWKGGWQVEMDKLTAQDLRVILSSPWYLDYISYGSDWHTYYDTEPESFGGSAQQNALVIGGEACMWSEFVDETNLMARLWPRASAVAERLWSPKGTVRTDFTASRMEEHR</sequence>
<reference evidence="12 13" key="1">
    <citation type="submission" date="2019-07" db="EMBL/GenBank/DDBJ databases">
        <title>Draft genome assembly of a fouling barnacle, Amphibalanus amphitrite (Darwin, 1854): The first reference genome for Thecostraca.</title>
        <authorList>
            <person name="Kim W."/>
        </authorList>
    </citation>
    <scope>NUCLEOTIDE SEQUENCE [LARGE SCALE GENOMIC DNA]</scope>
    <source>
        <strain evidence="12">SNU_AA5</strain>
        <tissue evidence="12">Soma without cirri and trophi</tissue>
    </source>
</reference>
<proteinExistence type="inferred from homology"/>
<dbReference type="GO" id="GO:0006689">
    <property type="term" value="P:ganglioside catabolic process"/>
    <property type="evidence" value="ECO:0007669"/>
    <property type="project" value="TreeGrafter"/>
</dbReference>
<dbReference type="CDD" id="cd06562">
    <property type="entry name" value="GH20_HexA_HexB-like"/>
    <property type="match status" value="1"/>
</dbReference>
<comment type="catalytic activity">
    <reaction evidence="1 7">
        <text>Hydrolysis of terminal non-reducing N-acetyl-D-hexosamine residues in N-acetyl-beta-D-hexosaminides.</text>
        <dbReference type="EC" id="3.2.1.52"/>
    </reaction>
</comment>
<dbReference type="GO" id="GO:0004563">
    <property type="term" value="F:beta-N-acetylhexosaminidase activity"/>
    <property type="evidence" value="ECO:0007669"/>
    <property type="project" value="UniProtKB-EC"/>
</dbReference>
<evidence type="ECO:0000313" key="12">
    <source>
        <dbReference type="EMBL" id="KAF0292585.1"/>
    </source>
</evidence>
<dbReference type="GO" id="GO:0005764">
    <property type="term" value="C:lysosome"/>
    <property type="evidence" value="ECO:0007669"/>
    <property type="project" value="TreeGrafter"/>
</dbReference>
<dbReference type="GO" id="GO:0016020">
    <property type="term" value="C:membrane"/>
    <property type="evidence" value="ECO:0007669"/>
    <property type="project" value="TreeGrafter"/>
</dbReference>
<dbReference type="Gene3D" id="3.20.20.80">
    <property type="entry name" value="Glycosidases"/>
    <property type="match status" value="1"/>
</dbReference>
<evidence type="ECO:0000256" key="8">
    <source>
        <dbReference type="PIRSR" id="PIRSR001093-1"/>
    </source>
</evidence>
<evidence type="ECO:0000256" key="1">
    <source>
        <dbReference type="ARBA" id="ARBA00001231"/>
    </source>
</evidence>
<evidence type="ECO:0000256" key="2">
    <source>
        <dbReference type="ARBA" id="ARBA00006285"/>
    </source>
</evidence>
<evidence type="ECO:0000256" key="9">
    <source>
        <dbReference type="SAM" id="MobiDB-lite"/>
    </source>
</evidence>
<dbReference type="Gene3D" id="3.30.379.10">
    <property type="entry name" value="Chitobiase/beta-hexosaminidase domain 2-like"/>
    <property type="match status" value="1"/>
</dbReference>
<evidence type="ECO:0000259" key="11">
    <source>
        <dbReference type="Pfam" id="PF14845"/>
    </source>
</evidence>
<evidence type="ECO:0000259" key="10">
    <source>
        <dbReference type="Pfam" id="PF00728"/>
    </source>
</evidence>